<evidence type="ECO:0000313" key="7">
    <source>
        <dbReference type="Proteomes" id="UP001281410"/>
    </source>
</evidence>
<evidence type="ECO:0000259" key="5">
    <source>
        <dbReference type="PROSITE" id="PS50808"/>
    </source>
</evidence>
<dbReference type="AlphaFoldDB" id="A0AAE0DU24"/>
<dbReference type="Proteomes" id="UP001281410">
    <property type="component" value="Unassembled WGS sequence"/>
</dbReference>
<evidence type="ECO:0000256" key="4">
    <source>
        <dbReference type="PROSITE-ProRule" id="PRU00027"/>
    </source>
</evidence>
<sequence length="212" mass="23711">MLKSGSSATKSRARTNPAWKHCKEVEQGDGKSYKYVVCNYCNQEVKGGVSRLKHHLAQTQEDARKCPLVPQEVRDEMKSFLRKNEITKEAIERSFDEKVDSGSYYLVHPSLEEIQEMGGSCPSSSGGISSRGVRGPIDRFFPSKCNEHGNEHVPPKDANEAWHLVTMDVGRFFFENGIPMNVVTSPSFSSMCRSLGDYGRGYKVPSCYDLST</sequence>
<evidence type="ECO:0000256" key="1">
    <source>
        <dbReference type="ARBA" id="ARBA00022723"/>
    </source>
</evidence>
<keyword evidence="3" id="KW-0862">Zinc</keyword>
<evidence type="ECO:0000313" key="6">
    <source>
        <dbReference type="EMBL" id="KAK3188500.1"/>
    </source>
</evidence>
<dbReference type="PROSITE" id="PS50808">
    <property type="entry name" value="ZF_BED"/>
    <property type="match status" value="1"/>
</dbReference>
<dbReference type="PANTHER" id="PTHR46951">
    <property type="entry name" value="BED-TYPE DOMAIN-CONTAINING PROTEIN"/>
    <property type="match status" value="1"/>
</dbReference>
<evidence type="ECO:0000256" key="2">
    <source>
        <dbReference type="ARBA" id="ARBA00022771"/>
    </source>
</evidence>
<keyword evidence="2 4" id="KW-0863">Zinc-finger</keyword>
<evidence type="ECO:0000256" key="3">
    <source>
        <dbReference type="ARBA" id="ARBA00022833"/>
    </source>
</evidence>
<reference evidence="6" key="1">
    <citation type="journal article" date="2023" name="Plant J.">
        <title>Genome sequences and population genomics provide insights into the demographic history, inbreeding, and mutation load of two 'living fossil' tree species of Dipteronia.</title>
        <authorList>
            <person name="Feng Y."/>
            <person name="Comes H.P."/>
            <person name="Chen J."/>
            <person name="Zhu S."/>
            <person name="Lu R."/>
            <person name="Zhang X."/>
            <person name="Li P."/>
            <person name="Qiu J."/>
            <person name="Olsen K.M."/>
            <person name="Qiu Y."/>
        </authorList>
    </citation>
    <scope>NUCLEOTIDE SEQUENCE</scope>
    <source>
        <strain evidence="6">NBL</strain>
    </source>
</reference>
<dbReference type="EMBL" id="JANJYJ010000009">
    <property type="protein sequence ID" value="KAK3188500.1"/>
    <property type="molecule type" value="Genomic_DNA"/>
</dbReference>
<dbReference type="PANTHER" id="PTHR46951:SF2">
    <property type="entry name" value="BED-TYPE DOMAIN-CONTAINING PROTEIN"/>
    <property type="match status" value="1"/>
</dbReference>
<organism evidence="6 7">
    <name type="scientific">Dipteronia sinensis</name>
    <dbReference type="NCBI Taxonomy" id="43782"/>
    <lineage>
        <taxon>Eukaryota</taxon>
        <taxon>Viridiplantae</taxon>
        <taxon>Streptophyta</taxon>
        <taxon>Embryophyta</taxon>
        <taxon>Tracheophyta</taxon>
        <taxon>Spermatophyta</taxon>
        <taxon>Magnoliopsida</taxon>
        <taxon>eudicotyledons</taxon>
        <taxon>Gunneridae</taxon>
        <taxon>Pentapetalae</taxon>
        <taxon>rosids</taxon>
        <taxon>malvids</taxon>
        <taxon>Sapindales</taxon>
        <taxon>Sapindaceae</taxon>
        <taxon>Hippocastanoideae</taxon>
        <taxon>Acereae</taxon>
        <taxon>Dipteronia</taxon>
    </lineage>
</organism>
<feature type="domain" description="BED-type" evidence="5">
    <location>
        <begin position="13"/>
        <end position="73"/>
    </location>
</feature>
<dbReference type="GO" id="GO:0008270">
    <property type="term" value="F:zinc ion binding"/>
    <property type="evidence" value="ECO:0007669"/>
    <property type="project" value="UniProtKB-KW"/>
</dbReference>
<accession>A0AAE0DU24</accession>
<proteinExistence type="predicted"/>
<dbReference type="InterPro" id="IPR003656">
    <property type="entry name" value="Znf_BED"/>
</dbReference>
<gene>
    <name evidence="6" type="ORF">Dsin_028061</name>
</gene>
<comment type="caution">
    <text evidence="6">The sequence shown here is derived from an EMBL/GenBank/DDBJ whole genome shotgun (WGS) entry which is preliminary data.</text>
</comment>
<keyword evidence="1" id="KW-0479">Metal-binding</keyword>
<name>A0AAE0DU24_9ROSI</name>
<dbReference type="Pfam" id="PF02892">
    <property type="entry name" value="zf-BED"/>
    <property type="match status" value="1"/>
</dbReference>
<keyword evidence="7" id="KW-1185">Reference proteome</keyword>
<dbReference type="GO" id="GO:0003677">
    <property type="term" value="F:DNA binding"/>
    <property type="evidence" value="ECO:0007669"/>
    <property type="project" value="InterPro"/>
</dbReference>
<protein>
    <recommendedName>
        <fullName evidence="5">BED-type domain-containing protein</fullName>
    </recommendedName>
</protein>